<dbReference type="InterPro" id="IPR006204">
    <property type="entry name" value="GHMP_kinase_N_dom"/>
</dbReference>
<dbReference type="PRINTS" id="PR00959">
    <property type="entry name" value="MEVGALKINASE"/>
</dbReference>
<evidence type="ECO:0000256" key="2">
    <source>
        <dbReference type="ARBA" id="ARBA00022679"/>
    </source>
</evidence>
<keyword evidence="7" id="KW-0460">Magnesium</keyword>
<keyword evidence="15" id="KW-1185">Reference proteome</keyword>
<evidence type="ECO:0000259" key="11">
    <source>
        <dbReference type="Pfam" id="PF00288"/>
    </source>
</evidence>
<dbReference type="AlphaFoldDB" id="E2SFV2"/>
<dbReference type="RefSeq" id="WP_007078498.1">
    <property type="nucleotide sequence ID" value="NZ_CM001024.1"/>
</dbReference>
<reference evidence="14" key="1">
    <citation type="submission" date="2010-08" db="EMBL/GenBank/DDBJ databases">
        <authorList>
            <person name="Muzny D."/>
            <person name="Qin X."/>
            <person name="Buhay C."/>
            <person name="Dugan-Rocha S."/>
            <person name="Ding Y."/>
            <person name="Chen G."/>
            <person name="Hawes A."/>
            <person name="Holder M."/>
            <person name="Jhangiani S."/>
            <person name="Johnson A."/>
            <person name="Khan Z."/>
            <person name="Li Z."/>
            <person name="Liu W."/>
            <person name="Liu X."/>
            <person name="Perez L."/>
            <person name="Shen H."/>
            <person name="Wang Q."/>
            <person name="Watt J."/>
            <person name="Xi L."/>
            <person name="Xin Y."/>
            <person name="Zhou J."/>
            <person name="Deng J."/>
            <person name="Jiang H."/>
            <person name="Liu Y."/>
            <person name="Qu J."/>
            <person name="Song X.-Z."/>
            <person name="Zhang L."/>
            <person name="Villasana D."/>
            <person name="Johnson A."/>
            <person name="Liu J."/>
            <person name="Liyanage D."/>
            <person name="Lorensuhewa L."/>
            <person name="Robinson T."/>
            <person name="Song A."/>
            <person name="Song B.-B."/>
            <person name="Dinh H."/>
            <person name="Thornton R."/>
            <person name="Coyle M."/>
            <person name="Francisco L."/>
            <person name="Jackson L."/>
            <person name="Javaid M."/>
            <person name="Korchina V."/>
            <person name="Kovar C."/>
            <person name="Mata R."/>
            <person name="Mathew T."/>
            <person name="Ngo R."/>
            <person name="Nguyen L."/>
            <person name="Nguyen N."/>
            <person name="Okwuonu G."/>
            <person name="Ongeri F."/>
            <person name="Pham C."/>
            <person name="Simmons D."/>
            <person name="Wilczek-Boney K."/>
            <person name="Hale W."/>
            <person name="Jakkamsetti A."/>
            <person name="Pham P."/>
            <person name="Ruth R."/>
            <person name="San Lucas F."/>
            <person name="Warren J."/>
            <person name="Zhang J."/>
            <person name="Zhao Z."/>
            <person name="Zhou C."/>
            <person name="Zhu D."/>
            <person name="Lee S."/>
            <person name="Bess C."/>
            <person name="Blankenburg K."/>
            <person name="Forbes L."/>
            <person name="Fu Q."/>
            <person name="Gubbala S."/>
            <person name="Hirani K."/>
            <person name="Jayaseelan J.C."/>
            <person name="Lara F."/>
            <person name="Munidasa M."/>
            <person name="Palculict T."/>
            <person name="Patil S."/>
            <person name="Pu L.-L."/>
            <person name="Saada N."/>
            <person name="Tang L."/>
            <person name="Weissenberger G."/>
            <person name="Zhu Y."/>
            <person name="Hemphill L."/>
            <person name="Shang Y."/>
            <person name="Youmans B."/>
            <person name="Ayvaz T."/>
            <person name="Ross M."/>
            <person name="Santibanez J."/>
            <person name="Aqrawi P."/>
            <person name="Gross S."/>
            <person name="Joshi V."/>
            <person name="Fowler G."/>
            <person name="Nazareth L."/>
            <person name="Reid J."/>
            <person name="Worley K."/>
            <person name="Petrosino J."/>
            <person name="Highlander S."/>
            <person name="Gibbs R."/>
        </authorList>
    </citation>
    <scope>NUCLEOTIDE SEQUENCE [LARGE SCALE GENOMIC DNA]</scope>
    <source>
        <strain evidence="14">DSM 15272</strain>
    </source>
</reference>
<dbReference type="Pfam" id="PF00288">
    <property type="entry name" value="GHMP_kinases_N"/>
    <property type="match status" value="1"/>
</dbReference>
<comment type="caution">
    <text evidence="14">The sequence shown here is derived from an EMBL/GenBank/DDBJ whole genome shotgun (WGS) entry which is preliminary data.</text>
</comment>
<dbReference type="EMBL" id="ACLF03000015">
    <property type="protein sequence ID" value="EFQ81899.1"/>
    <property type="molecule type" value="Genomic_DNA"/>
</dbReference>
<organism evidence="14 15">
    <name type="scientific">Aeromicrobium marinum DSM 15272</name>
    <dbReference type="NCBI Taxonomy" id="585531"/>
    <lineage>
        <taxon>Bacteria</taxon>
        <taxon>Bacillati</taxon>
        <taxon>Actinomycetota</taxon>
        <taxon>Actinomycetes</taxon>
        <taxon>Propionibacteriales</taxon>
        <taxon>Nocardioidaceae</taxon>
        <taxon>Aeromicrobium</taxon>
    </lineage>
</organism>
<evidence type="ECO:0000256" key="7">
    <source>
        <dbReference type="ARBA" id="ARBA00022842"/>
    </source>
</evidence>
<dbReference type="FunFam" id="3.30.70.890:FF:000001">
    <property type="entry name" value="Galactokinase"/>
    <property type="match status" value="1"/>
</dbReference>
<evidence type="ECO:0000313" key="15">
    <source>
        <dbReference type="Proteomes" id="UP000003111"/>
    </source>
</evidence>
<dbReference type="InterPro" id="IPR019539">
    <property type="entry name" value="GalKase_N"/>
</dbReference>
<proteinExistence type="inferred from homology"/>
<gene>
    <name evidence="14" type="primary">galK</name>
    <name evidence="14" type="ORF">HMPREF0063_12911</name>
</gene>
<feature type="domain" description="Galactokinase N-terminal" evidence="13">
    <location>
        <begin position="7"/>
        <end position="41"/>
    </location>
</feature>
<keyword evidence="5" id="KW-0418">Kinase</keyword>
<dbReference type="Gene3D" id="3.30.70.890">
    <property type="entry name" value="GHMP kinase, C-terminal domain"/>
    <property type="match status" value="1"/>
</dbReference>
<dbReference type="GO" id="GO:0005829">
    <property type="term" value="C:cytosol"/>
    <property type="evidence" value="ECO:0007669"/>
    <property type="project" value="TreeGrafter"/>
</dbReference>
<keyword evidence="9" id="KW-0119">Carbohydrate metabolism</keyword>
<keyword evidence="6" id="KW-0067">ATP-binding</keyword>
<keyword evidence="4" id="KW-0547">Nucleotide-binding</keyword>
<evidence type="ECO:0000313" key="14">
    <source>
        <dbReference type="EMBL" id="EFQ81899.1"/>
    </source>
</evidence>
<dbReference type="InterPro" id="IPR000705">
    <property type="entry name" value="Galactokinase"/>
</dbReference>
<name>E2SFV2_9ACTN</name>
<evidence type="ECO:0000256" key="4">
    <source>
        <dbReference type="ARBA" id="ARBA00022741"/>
    </source>
</evidence>
<evidence type="ECO:0000256" key="8">
    <source>
        <dbReference type="ARBA" id="ARBA00023144"/>
    </source>
</evidence>
<evidence type="ECO:0000256" key="9">
    <source>
        <dbReference type="ARBA" id="ARBA00023277"/>
    </source>
</evidence>
<evidence type="ECO:0000256" key="10">
    <source>
        <dbReference type="NCBIfam" id="TIGR00131"/>
    </source>
</evidence>
<dbReference type="InterPro" id="IPR006206">
    <property type="entry name" value="Mevalonate/galactokinase"/>
</dbReference>
<keyword evidence="2 14" id="KW-0808">Transferase</keyword>
<evidence type="ECO:0000256" key="6">
    <source>
        <dbReference type="ARBA" id="ARBA00022840"/>
    </source>
</evidence>
<sequence length="362" mass="38093">MDDVRRWTVPGRVNLIGEHLDHNGGPTLPMAIDRAMTLKVRRRPDSVVNVWSDGRRATFDLGVAPGQVDGWAAYPAAAIWAVARAGHAVGGVDLVVESDLPAGAGLASSAALVAGTALAVLDAHGIELPRERVAAIAQSAENDGVGVPVGRMDHLAVLCARQGHALQVDHGSEPPALGHVPVTWADAGLTLVVIDTRSRHSLAESEYAARRAECAQAAEALGLTHLAQAGVDAVLRLDSEVAVQRTRHVITETARVRGAANALRAEAWPQLGAMLTASHASLRDDFEVSCPELDVAVETAVEAGALGARMTGGGFGGSAIALVEVDRVDDLRRRVEARHLDRDWPQPHVFAVRPSPAARLEP</sequence>
<evidence type="ECO:0000259" key="12">
    <source>
        <dbReference type="Pfam" id="PF08544"/>
    </source>
</evidence>
<dbReference type="PRINTS" id="PR00473">
    <property type="entry name" value="GALCTOKINASE"/>
</dbReference>
<dbReference type="SUPFAM" id="SSF55060">
    <property type="entry name" value="GHMP Kinase, C-terminal domain"/>
    <property type="match status" value="1"/>
</dbReference>
<dbReference type="InterPro" id="IPR020568">
    <property type="entry name" value="Ribosomal_Su5_D2-typ_SF"/>
</dbReference>
<dbReference type="GO" id="GO:0046872">
    <property type="term" value="F:metal ion binding"/>
    <property type="evidence" value="ECO:0007669"/>
    <property type="project" value="UniProtKB-KW"/>
</dbReference>
<dbReference type="GO" id="GO:0004335">
    <property type="term" value="F:galactokinase activity"/>
    <property type="evidence" value="ECO:0007669"/>
    <property type="project" value="UniProtKB-UniRule"/>
</dbReference>
<feature type="domain" description="GHMP kinase C-terminal" evidence="12">
    <location>
        <begin position="262"/>
        <end position="337"/>
    </location>
</feature>
<dbReference type="eggNOG" id="COG0153">
    <property type="taxonomic scope" value="Bacteria"/>
</dbReference>
<dbReference type="Proteomes" id="UP000003111">
    <property type="component" value="Unassembled WGS sequence"/>
</dbReference>
<dbReference type="GO" id="GO:0006012">
    <property type="term" value="P:galactose metabolic process"/>
    <property type="evidence" value="ECO:0007669"/>
    <property type="project" value="UniProtKB-UniRule"/>
</dbReference>
<dbReference type="EC" id="2.7.1.6" evidence="10"/>
<dbReference type="Gene3D" id="3.30.230.10">
    <property type="match status" value="1"/>
</dbReference>
<dbReference type="STRING" id="585531.HMPREF0063_12911"/>
<evidence type="ECO:0000259" key="13">
    <source>
        <dbReference type="Pfam" id="PF10509"/>
    </source>
</evidence>
<protein>
    <recommendedName>
        <fullName evidence="10">Galactokinase</fullName>
        <ecNumber evidence="10">2.7.1.6</ecNumber>
    </recommendedName>
</protein>
<dbReference type="NCBIfam" id="TIGR00131">
    <property type="entry name" value="gal_kin"/>
    <property type="match status" value="1"/>
</dbReference>
<keyword evidence="3" id="KW-0479">Metal-binding</keyword>
<evidence type="ECO:0000256" key="5">
    <source>
        <dbReference type="ARBA" id="ARBA00022777"/>
    </source>
</evidence>
<dbReference type="HOGENOM" id="CLU_017814_2_1_11"/>
<accession>E2SFV2</accession>
<evidence type="ECO:0000256" key="3">
    <source>
        <dbReference type="ARBA" id="ARBA00022723"/>
    </source>
</evidence>
<dbReference type="GO" id="GO:0005524">
    <property type="term" value="F:ATP binding"/>
    <property type="evidence" value="ECO:0007669"/>
    <property type="project" value="UniProtKB-UniRule"/>
</dbReference>
<dbReference type="PANTHER" id="PTHR10457:SF7">
    <property type="entry name" value="GALACTOKINASE-RELATED"/>
    <property type="match status" value="1"/>
</dbReference>
<dbReference type="InterPro" id="IPR013750">
    <property type="entry name" value="GHMP_kinase_C_dom"/>
</dbReference>
<dbReference type="Pfam" id="PF10509">
    <property type="entry name" value="GalKase_gal_bdg"/>
    <property type="match status" value="1"/>
</dbReference>
<dbReference type="InterPro" id="IPR036554">
    <property type="entry name" value="GHMP_kinase_C_sf"/>
</dbReference>
<feature type="domain" description="GHMP kinase N-terminal" evidence="11">
    <location>
        <begin position="75"/>
        <end position="159"/>
    </location>
</feature>
<comment type="similarity">
    <text evidence="1">Belongs to the GHMP kinase family. GalK subfamily.</text>
</comment>
<dbReference type="OrthoDB" id="250531at2"/>
<dbReference type="SUPFAM" id="SSF54211">
    <property type="entry name" value="Ribosomal protein S5 domain 2-like"/>
    <property type="match status" value="1"/>
</dbReference>
<dbReference type="PANTHER" id="PTHR10457">
    <property type="entry name" value="MEVALONATE KINASE/GALACTOKINASE"/>
    <property type="match status" value="1"/>
</dbReference>
<evidence type="ECO:0000256" key="1">
    <source>
        <dbReference type="ARBA" id="ARBA00006566"/>
    </source>
</evidence>
<keyword evidence="8" id="KW-0299">Galactose metabolism</keyword>
<dbReference type="Pfam" id="PF08544">
    <property type="entry name" value="GHMP_kinases_C"/>
    <property type="match status" value="1"/>
</dbReference>
<dbReference type="InterPro" id="IPR014721">
    <property type="entry name" value="Ribsml_uS5_D2-typ_fold_subgr"/>
</dbReference>
<dbReference type="PIRSF" id="PIRSF000530">
    <property type="entry name" value="Galactokinase"/>
    <property type="match status" value="1"/>
</dbReference>